<dbReference type="Proteomes" id="UP000054248">
    <property type="component" value="Unassembled WGS sequence"/>
</dbReference>
<protein>
    <recommendedName>
        <fullName evidence="4">Midasin</fullName>
    </recommendedName>
    <alternativeName>
        <fullName evidence="10">MIDAS-containing protein</fullName>
    </alternativeName>
</protein>
<dbReference type="CDD" id="cd00009">
    <property type="entry name" value="AAA"/>
    <property type="match status" value="1"/>
</dbReference>
<dbReference type="GO" id="GO:0016887">
    <property type="term" value="F:ATP hydrolysis activity"/>
    <property type="evidence" value="ECO:0007669"/>
    <property type="project" value="InterPro"/>
</dbReference>
<dbReference type="GO" id="GO:0005730">
    <property type="term" value="C:nucleolus"/>
    <property type="evidence" value="ECO:0007669"/>
    <property type="project" value="UniProtKB-SubCell"/>
</dbReference>
<dbReference type="HOGENOM" id="CLU_000050_1_0_1"/>
<evidence type="ECO:0000256" key="4">
    <source>
        <dbReference type="ARBA" id="ARBA00017143"/>
    </source>
</evidence>
<dbReference type="Pfam" id="PF17865">
    <property type="entry name" value="AAA_lid_5"/>
    <property type="match status" value="1"/>
</dbReference>
<dbReference type="PANTHER" id="PTHR48103">
    <property type="entry name" value="MIDASIN-RELATED"/>
    <property type="match status" value="1"/>
</dbReference>
<evidence type="ECO:0000256" key="2">
    <source>
        <dbReference type="ARBA" id="ARBA00004642"/>
    </source>
</evidence>
<dbReference type="SUPFAM" id="SSF52540">
    <property type="entry name" value="P-loop containing nucleoside triphosphate hydrolases"/>
    <property type="match status" value="6"/>
</dbReference>
<dbReference type="InterPro" id="IPR003593">
    <property type="entry name" value="AAA+_ATPase"/>
</dbReference>
<evidence type="ECO:0000256" key="1">
    <source>
        <dbReference type="ARBA" id="ARBA00004604"/>
    </source>
</evidence>
<proteinExistence type="inferred from homology"/>
<keyword evidence="5" id="KW-0597">Phosphoprotein</keyword>
<keyword evidence="9" id="KW-0539">Nucleus</keyword>
<feature type="domain" description="AAA+ ATPase" evidence="11">
    <location>
        <begin position="1687"/>
        <end position="1878"/>
    </location>
</feature>
<dbReference type="InterPro" id="IPR041190">
    <property type="entry name" value="Midasin_AAA_lid_5"/>
</dbReference>
<dbReference type="Pfam" id="PF07728">
    <property type="entry name" value="AAA_5"/>
    <property type="match status" value="7"/>
</dbReference>
<evidence type="ECO:0000259" key="11">
    <source>
        <dbReference type="SMART" id="SM00382"/>
    </source>
</evidence>
<evidence type="ECO:0000256" key="8">
    <source>
        <dbReference type="ARBA" id="ARBA00023186"/>
    </source>
</evidence>
<evidence type="ECO:0000313" key="13">
    <source>
        <dbReference type="Proteomes" id="UP000054248"/>
    </source>
</evidence>
<evidence type="ECO:0000256" key="9">
    <source>
        <dbReference type="ARBA" id="ARBA00023242"/>
    </source>
</evidence>
<dbReference type="SMART" id="SM00382">
    <property type="entry name" value="AAA"/>
    <property type="match status" value="5"/>
</dbReference>
<dbReference type="Gene3D" id="3.40.50.300">
    <property type="entry name" value="P-loop containing nucleotide triphosphate hydrolases"/>
    <property type="match status" value="7"/>
</dbReference>
<evidence type="ECO:0000256" key="7">
    <source>
        <dbReference type="ARBA" id="ARBA00022840"/>
    </source>
</evidence>
<reference evidence="12 13" key="1">
    <citation type="submission" date="2014-04" db="EMBL/GenBank/DDBJ databases">
        <authorList>
            <consortium name="DOE Joint Genome Institute"/>
            <person name="Kuo A."/>
            <person name="Girlanda M."/>
            <person name="Perotto S."/>
            <person name="Kohler A."/>
            <person name="Nagy L.G."/>
            <person name="Floudas D."/>
            <person name="Copeland A."/>
            <person name="Barry K.W."/>
            <person name="Cichocki N."/>
            <person name="Veneault-Fourrey C."/>
            <person name="LaButti K."/>
            <person name="Lindquist E.A."/>
            <person name="Lipzen A."/>
            <person name="Lundell T."/>
            <person name="Morin E."/>
            <person name="Murat C."/>
            <person name="Sun H."/>
            <person name="Tunlid A."/>
            <person name="Henrissat B."/>
            <person name="Grigoriev I.V."/>
            <person name="Hibbett D.S."/>
            <person name="Martin F."/>
            <person name="Nordberg H.P."/>
            <person name="Cantor M.N."/>
            <person name="Hua S.X."/>
        </authorList>
    </citation>
    <scope>NUCLEOTIDE SEQUENCE [LARGE SCALE GENOMIC DNA]</scope>
    <source>
        <strain evidence="12 13">MUT 4182</strain>
    </source>
</reference>
<reference evidence="13" key="2">
    <citation type="submission" date="2015-01" db="EMBL/GenBank/DDBJ databases">
        <title>Evolutionary Origins and Diversification of the Mycorrhizal Mutualists.</title>
        <authorList>
            <consortium name="DOE Joint Genome Institute"/>
            <consortium name="Mycorrhizal Genomics Consortium"/>
            <person name="Kohler A."/>
            <person name="Kuo A."/>
            <person name="Nagy L.G."/>
            <person name="Floudas D."/>
            <person name="Copeland A."/>
            <person name="Barry K.W."/>
            <person name="Cichocki N."/>
            <person name="Veneault-Fourrey C."/>
            <person name="LaButti K."/>
            <person name="Lindquist E.A."/>
            <person name="Lipzen A."/>
            <person name="Lundell T."/>
            <person name="Morin E."/>
            <person name="Murat C."/>
            <person name="Riley R."/>
            <person name="Ohm R."/>
            <person name="Sun H."/>
            <person name="Tunlid A."/>
            <person name="Henrissat B."/>
            <person name="Grigoriev I.V."/>
            <person name="Hibbett D.S."/>
            <person name="Martin F."/>
        </authorList>
    </citation>
    <scope>NUCLEOTIDE SEQUENCE [LARGE SCALE GENOMIC DNA]</scope>
    <source>
        <strain evidence="13">MUT 4182</strain>
    </source>
</reference>
<dbReference type="FunFam" id="3.40.50.300:FF:000142">
    <property type="entry name" value="Midasin"/>
    <property type="match status" value="1"/>
</dbReference>
<evidence type="ECO:0000313" key="12">
    <source>
        <dbReference type="EMBL" id="KIO33006.1"/>
    </source>
</evidence>
<dbReference type="STRING" id="1051891.A0A0C3QUE8"/>
<evidence type="ECO:0000256" key="5">
    <source>
        <dbReference type="ARBA" id="ARBA00022553"/>
    </source>
</evidence>
<feature type="domain" description="AAA+ ATPase" evidence="11">
    <location>
        <begin position="1026"/>
        <end position="1172"/>
    </location>
</feature>
<dbReference type="PANTHER" id="PTHR48103:SF2">
    <property type="entry name" value="MIDASIN"/>
    <property type="match status" value="1"/>
</dbReference>
<evidence type="ECO:0000256" key="6">
    <source>
        <dbReference type="ARBA" id="ARBA00022741"/>
    </source>
</evidence>
<dbReference type="InterPro" id="IPR040848">
    <property type="entry name" value="AAA_lid_7"/>
</dbReference>
<dbReference type="OrthoDB" id="5186at2759"/>
<dbReference type="GO" id="GO:0005654">
    <property type="term" value="C:nucleoplasm"/>
    <property type="evidence" value="ECO:0007669"/>
    <property type="project" value="UniProtKB-SubCell"/>
</dbReference>
<name>A0A0C3QUE8_9AGAM</name>
<comment type="similarity">
    <text evidence="3">Belongs to the midasin family.</text>
</comment>
<keyword evidence="6" id="KW-0547">Nucleotide-binding</keyword>
<keyword evidence="13" id="KW-1185">Reference proteome</keyword>
<organism evidence="12 13">
    <name type="scientific">Tulasnella calospora MUT 4182</name>
    <dbReference type="NCBI Taxonomy" id="1051891"/>
    <lineage>
        <taxon>Eukaryota</taxon>
        <taxon>Fungi</taxon>
        <taxon>Dikarya</taxon>
        <taxon>Basidiomycota</taxon>
        <taxon>Agaricomycotina</taxon>
        <taxon>Agaricomycetes</taxon>
        <taxon>Cantharellales</taxon>
        <taxon>Tulasnellaceae</taxon>
        <taxon>Tulasnella</taxon>
    </lineage>
</organism>
<feature type="domain" description="AAA+ ATPase" evidence="11">
    <location>
        <begin position="577"/>
        <end position="853"/>
    </location>
</feature>
<gene>
    <name evidence="12" type="ORF">M407DRAFT_210453</name>
</gene>
<dbReference type="FunFam" id="3.40.50.300:FF:001368">
    <property type="entry name" value="Midasin"/>
    <property type="match status" value="1"/>
</dbReference>
<accession>A0A0C3QUE8</accession>
<sequence>MLLSVLWGDVKAMCSSGEPELPDIALCTIFSDSVTSSLFRIVLSFLSRSSLSTWPLGFLTGLEASQIAVLPAVDLHRILLIHLRLLRAAPEIPKNSNWSSKPLLALLSPPHPELSVRALAIECYALHERIPEEEKVKMSLELLGSPGETDIPIFYGETVIDGGVLLCRFTSEAIPPSPLVETSGSLQALRPMALQLSRRVPTLITSPPGSGKSLLTRHLATLLFPLTIAQNQIITIHLSDTSLDAKSLLGSYSSSTTMPGTFEWVEGTIVRAMRAGKWLVFKDIDKASSEVLGMTLPLVERLGWTKSIGQRAVINVPGRGRIEAADSFMLFATRSVAPTSLDASGKPTFPSLSFLGNHYWNEVQAASPSYEEQEVILGSKFQKLAGAPLRVLLDIWKAIQEVLKTSPKASGGVAGTPRDVGPRDLEKWVRRVDALLPADLSRDESSMDIDVPDSSSSPPSADYVFKHPSLREEIFDEAKDVFFGFLHPSSPALANFTLVVGGLLGLTEVTAQWRVTSRTPEYEVEKSAVDGRVVAVRVGHTRLLSTPTTGPSTPLKPFALHRPSLNLLARLCAAVPHSEPVLLVGETGTGKTTAIQHLAQLLSRPLTVINLSNQTASSDLLGGFKPIDARLPGTKLQQRFVALFTATFSLKKNEGLLDGVGSDVRSSKWKRVVKIWKTACASAKAKFDVSREKARLVPTSSWLVKELEGGDSPRKRRKVEDDTHPGNIASEQDWKAFEQDVTTFEAQHILAKSKFVFTFVEGPLIKALRQGHWVLLDEINLASSETLEAITPLLQSPTSSITLTEQGSLTPIPRHASFRIFASMNPATDVGKKDLPPNLRSRFTELWVPPPDEDKEALLAIVKQYIGHCSLADPAAIMDVAEFYTEVRRLTESRAIADGSNKRPHFSMRTLARALTFTADVTPVFGLRRALWEGCLMAFTMTLDAKSADIVKPLAERWILRGVKNVSSVLSLIPMLPKGLSRDDVVQVGPFWLQRGPLPLQNADDYILTPSVQRKLIDLSRIILTRRSPVLIEGPTSAGKTSAIEYLARRTGHRFVRINNHEHTDIQEYLGTYVSDPDSGKLVFHDGLLVRALREGHWIVLDELNLAPTDVLESLNRLLDDNRELVIPETQEIVRPHPSFMLFATQNPAGLYGGRKVLSRAFRNRFLEVHFTDVPQAELEVILAERCKIPPSRAQRIVAVFEELQKRRQTGRVFETKQGFATLRDLFRWANRDWKNKEGLTNQDLAEDGYMLLAERARNADDKAVVKEVLETVLKVKIDDEAVYRIDAPGTDLLSKTGLSTLPSGLVWTQAFQRLFVLVSSALKHNEPVLLVGETGCGKTSVCELFARAHGRPLYTLNCHQNTETADLLGGQRPLRNRTSLRAEAVQDALSLLHDAGLDTNHLTEPDSISDAILRASVDKVFPPTTRERVREVLGKLKRANALFEWHDGPLVEAMRNGGVFLLDEISLADDSVLERLNSVLEPGRTLTLAEKGGWDIDRLEVLASSDFKLVATMNPGGDYGKKELSPALRNRFTEIWVPLVESRSDKMKIIEAMWQTPSLKPFSSALLDFCQWFSGALGDEHTVGLRDIIHHAAHMTLLDGLASLPQTATFTPVALAELEREALSKLNDLVSPTPTQMHPGNATAGLFRIKQFGILMGPYEVPTVGFNITAPTTQDNAARVLRACQVRKPILLEGSPGVGKSSLIAALANFTGHRLRRINLSDQTDLMDLYGSDLPVEGGKSGEFVWKDAAFLRALQEGDWVLLDEMNLAPQAVLEGLNAILDHRGTVYIPELGRSFTRHPNFRIFAAQNPLHQGGGRKGLPKSFLNRFTKVYVRELSPSDYHLICAHLFPAYPSDALNRMITFNARLHEEIMVRRSFGREGSPWEFNLRDLLRWLSLMHGSTQPPSPVEFISSVYLRRFRNGADRLRAWQLYAETFNVTDEMPRHPAVSVTPRYFQVGHTISERLPRVSSPRTLHPLRKHASSLEAMSDAVRQGSLVIISGKKQSGKTSLVRLFASISGVNLQEFSMHPAQGQWLLLDNANLCNPSVLDRLNSLCETNGSLVLSERGLVNGEVQVLIPHSDFRLFMVMDPQHGELSRAMRNRGIEITVDALDDIEDAAALLARARLSLPSFRPSSFIEDYSIKHLYRIQRLADQAPLDYEHERRSLLEYALRSSTVDQLPVTQRLLQLLANQESQRIPLTLPDASHGMVKAVIKVSACLKGQIAQRRGVPSDFLLSQVSTDAFILTS</sequence>
<dbReference type="InterPro" id="IPR027417">
    <property type="entry name" value="P-loop_NTPase"/>
</dbReference>
<dbReference type="EMBL" id="KN822951">
    <property type="protein sequence ID" value="KIO33006.1"/>
    <property type="molecule type" value="Genomic_DNA"/>
</dbReference>
<dbReference type="Pfam" id="PF17867">
    <property type="entry name" value="AAA_lid_7"/>
    <property type="match status" value="3"/>
</dbReference>
<dbReference type="GO" id="GO:0005524">
    <property type="term" value="F:ATP binding"/>
    <property type="evidence" value="ECO:0007669"/>
    <property type="project" value="UniProtKB-KW"/>
</dbReference>
<keyword evidence="8" id="KW-0143">Chaperone</keyword>
<dbReference type="GO" id="GO:0030687">
    <property type="term" value="C:preribosome, large subunit precursor"/>
    <property type="evidence" value="ECO:0007669"/>
    <property type="project" value="TreeGrafter"/>
</dbReference>
<evidence type="ECO:0000256" key="3">
    <source>
        <dbReference type="ARBA" id="ARBA00007188"/>
    </source>
</evidence>
<comment type="subcellular location">
    <subcellularLocation>
        <location evidence="1">Nucleus</location>
        <location evidence="1">Nucleolus</location>
    </subcellularLocation>
    <subcellularLocation>
        <location evidence="2">Nucleus</location>
        <location evidence="2">Nucleoplasm</location>
    </subcellularLocation>
</comment>
<feature type="domain" description="AAA+ ATPase" evidence="11">
    <location>
        <begin position="1325"/>
        <end position="1543"/>
    </location>
</feature>
<keyword evidence="7" id="KW-0067">ATP-binding</keyword>
<dbReference type="GO" id="GO:0000027">
    <property type="term" value="P:ribosomal large subunit assembly"/>
    <property type="evidence" value="ECO:0007669"/>
    <property type="project" value="TreeGrafter"/>
</dbReference>
<dbReference type="FunFam" id="3.40.50.300:FF:000712">
    <property type="entry name" value="Midasin"/>
    <property type="match status" value="1"/>
</dbReference>
<evidence type="ECO:0000256" key="10">
    <source>
        <dbReference type="ARBA" id="ARBA00077000"/>
    </source>
</evidence>
<dbReference type="InterPro" id="IPR011704">
    <property type="entry name" value="ATPase_dyneun-rel_AAA"/>
</dbReference>
<dbReference type="GO" id="GO:0000055">
    <property type="term" value="P:ribosomal large subunit export from nucleus"/>
    <property type="evidence" value="ECO:0007669"/>
    <property type="project" value="TreeGrafter"/>
</dbReference>
<feature type="domain" description="AAA+ ATPase" evidence="11">
    <location>
        <begin position="198"/>
        <end position="328"/>
    </location>
</feature>